<dbReference type="InterPro" id="IPR009072">
    <property type="entry name" value="Histone-fold"/>
</dbReference>
<evidence type="ECO:0000313" key="8">
    <source>
        <dbReference type="RefSeq" id="XP_017785305.1"/>
    </source>
</evidence>
<reference evidence="8" key="1">
    <citation type="submission" date="2025-08" db="UniProtKB">
        <authorList>
            <consortium name="RefSeq"/>
        </authorList>
    </citation>
    <scope>IDENTIFICATION</scope>
    <source>
        <tissue evidence="8">Whole Larva</tissue>
    </source>
</reference>
<feature type="compositionally biased region" description="Polar residues" evidence="5">
    <location>
        <begin position="121"/>
        <end position="138"/>
    </location>
</feature>
<keyword evidence="7" id="KW-1185">Reference proteome</keyword>
<dbReference type="CDD" id="cd22916">
    <property type="entry name" value="HFD_TAF3"/>
    <property type="match status" value="1"/>
</dbReference>
<dbReference type="PANTHER" id="PTHR46452">
    <property type="entry name" value="TRANSCRIPTION INITIATION FACTOR TFIID SUBUNIT 3"/>
    <property type="match status" value="1"/>
</dbReference>
<dbReference type="RefSeq" id="XP_017785305.1">
    <property type="nucleotide sequence ID" value="XM_017929816.1"/>
</dbReference>
<dbReference type="GeneID" id="108568618"/>
<dbReference type="Proteomes" id="UP000695000">
    <property type="component" value="Unplaced"/>
</dbReference>
<organism evidence="7 8">
    <name type="scientific">Nicrophorus vespilloides</name>
    <name type="common">Boreal carrion beetle</name>
    <dbReference type="NCBI Taxonomy" id="110193"/>
    <lineage>
        <taxon>Eukaryota</taxon>
        <taxon>Metazoa</taxon>
        <taxon>Ecdysozoa</taxon>
        <taxon>Arthropoda</taxon>
        <taxon>Hexapoda</taxon>
        <taxon>Insecta</taxon>
        <taxon>Pterygota</taxon>
        <taxon>Neoptera</taxon>
        <taxon>Endopterygota</taxon>
        <taxon>Coleoptera</taxon>
        <taxon>Polyphaga</taxon>
        <taxon>Staphyliniformia</taxon>
        <taxon>Silphidae</taxon>
        <taxon>Nicrophorinae</taxon>
        <taxon>Nicrophorus</taxon>
    </lineage>
</organism>
<accession>A0ABM1NEQ5</accession>
<evidence type="ECO:0000259" key="6">
    <source>
        <dbReference type="SMART" id="SM00576"/>
    </source>
</evidence>
<dbReference type="PANTHER" id="PTHR46452:SF1">
    <property type="entry name" value="TRANSCRIPTION INITIATION FACTOR TFIID SUBUNIT 3"/>
    <property type="match status" value="1"/>
</dbReference>
<keyword evidence="3" id="KW-0804">Transcription</keyword>
<dbReference type="InterPro" id="IPR006565">
    <property type="entry name" value="BTP"/>
</dbReference>
<feature type="compositionally biased region" description="Polar residues" evidence="5">
    <location>
        <begin position="97"/>
        <end position="106"/>
    </location>
</feature>
<proteinExistence type="predicted"/>
<dbReference type="SMART" id="SM00576">
    <property type="entry name" value="BTP"/>
    <property type="match status" value="1"/>
</dbReference>
<evidence type="ECO:0000256" key="2">
    <source>
        <dbReference type="ARBA" id="ARBA00023015"/>
    </source>
</evidence>
<evidence type="ECO:0000256" key="3">
    <source>
        <dbReference type="ARBA" id="ARBA00023163"/>
    </source>
</evidence>
<protein>
    <submittedName>
        <fullName evidence="8">Transcription initiation factor TFIID subunit 3-like</fullName>
    </submittedName>
</protein>
<comment type="subcellular location">
    <subcellularLocation>
        <location evidence="1">Nucleus</location>
    </subcellularLocation>
</comment>
<feature type="domain" description="Bromodomain associated" evidence="6">
    <location>
        <begin position="3"/>
        <end position="79"/>
    </location>
</feature>
<evidence type="ECO:0000256" key="1">
    <source>
        <dbReference type="ARBA" id="ARBA00004123"/>
    </source>
</evidence>
<sequence>MTAQYSRDMLKVAVAKLLQTVGWDTSKSDALEYLTDILEVNLNALAERTKNYANHFGCVDPNLDHLGLAFKDFKIHLNELQDYVSNTSPIFEDSLEENNQNMSNMSDRNDSELDSPIVVVKNNNQASKDASKNINTSDSRNKRKTVDIEKKTSKRTK</sequence>
<evidence type="ECO:0000313" key="7">
    <source>
        <dbReference type="Proteomes" id="UP000695000"/>
    </source>
</evidence>
<name>A0ABM1NEQ5_NICVS</name>
<feature type="region of interest" description="Disordered" evidence="5">
    <location>
        <begin position="91"/>
        <end position="157"/>
    </location>
</feature>
<gene>
    <name evidence="8" type="primary">LOC108568618</name>
</gene>
<dbReference type="Pfam" id="PF07524">
    <property type="entry name" value="Bromo_TP"/>
    <property type="match status" value="1"/>
</dbReference>
<evidence type="ECO:0000256" key="4">
    <source>
        <dbReference type="ARBA" id="ARBA00023242"/>
    </source>
</evidence>
<dbReference type="Gene3D" id="1.10.20.10">
    <property type="entry name" value="Histone, subunit A"/>
    <property type="match status" value="1"/>
</dbReference>
<keyword evidence="2" id="KW-0805">Transcription regulation</keyword>
<evidence type="ECO:0000256" key="5">
    <source>
        <dbReference type="SAM" id="MobiDB-lite"/>
    </source>
</evidence>
<keyword evidence="4" id="KW-0539">Nucleus</keyword>